<evidence type="ECO:0000256" key="1">
    <source>
        <dbReference type="SAM" id="MobiDB-lite"/>
    </source>
</evidence>
<proteinExistence type="predicted"/>
<organism evidence="2 3">
    <name type="scientific">Candidatus Kaiserbacteria bacterium RIFCSPLOWO2_12_FULL_53_8</name>
    <dbReference type="NCBI Taxonomy" id="1798529"/>
    <lineage>
        <taxon>Bacteria</taxon>
        <taxon>Candidatus Kaiseribacteriota</taxon>
    </lineage>
</organism>
<dbReference type="AlphaFoldDB" id="A0A1F6G2Q1"/>
<evidence type="ECO:0000313" key="2">
    <source>
        <dbReference type="EMBL" id="OGG92355.1"/>
    </source>
</evidence>
<feature type="compositionally biased region" description="Basic and acidic residues" evidence="1">
    <location>
        <begin position="115"/>
        <end position="137"/>
    </location>
</feature>
<accession>A0A1F6G2Q1</accession>
<name>A0A1F6G2Q1_9BACT</name>
<dbReference type="Proteomes" id="UP000178601">
    <property type="component" value="Unassembled WGS sequence"/>
</dbReference>
<dbReference type="EMBL" id="MFMQ01000003">
    <property type="protein sequence ID" value="OGG92355.1"/>
    <property type="molecule type" value="Genomic_DNA"/>
</dbReference>
<evidence type="ECO:0000313" key="3">
    <source>
        <dbReference type="Proteomes" id="UP000178601"/>
    </source>
</evidence>
<sequence>MFSIRKNALEGIEVFGYGSFRFAILSTFFSMKNIIRFGSFALLFLFLAIPAFAEEALSEATMEQTMMTEEATTTSENPSLSRGALYRMRSLCSQILDHAKWKECRTKALNLRKVSTDARRATRDEPVKDQAAERSDGTGKPVKKILPKNFVDFSRHNRNYDYLRESPRTTENHVRFRAERLKQRVKHGGAGQRSRMMEDESEDVE</sequence>
<gene>
    <name evidence="2" type="ORF">A3H16_01750</name>
</gene>
<comment type="caution">
    <text evidence="2">The sequence shown here is derived from an EMBL/GenBank/DDBJ whole genome shotgun (WGS) entry which is preliminary data.</text>
</comment>
<feature type="region of interest" description="Disordered" evidence="1">
    <location>
        <begin position="115"/>
        <end position="143"/>
    </location>
</feature>
<protein>
    <submittedName>
        <fullName evidence="2">Uncharacterized protein</fullName>
    </submittedName>
</protein>
<feature type="region of interest" description="Disordered" evidence="1">
    <location>
        <begin position="183"/>
        <end position="205"/>
    </location>
</feature>
<reference evidence="2 3" key="1">
    <citation type="journal article" date="2016" name="Nat. Commun.">
        <title>Thousands of microbial genomes shed light on interconnected biogeochemical processes in an aquifer system.</title>
        <authorList>
            <person name="Anantharaman K."/>
            <person name="Brown C.T."/>
            <person name="Hug L.A."/>
            <person name="Sharon I."/>
            <person name="Castelle C.J."/>
            <person name="Probst A.J."/>
            <person name="Thomas B.C."/>
            <person name="Singh A."/>
            <person name="Wilkins M.J."/>
            <person name="Karaoz U."/>
            <person name="Brodie E.L."/>
            <person name="Williams K.H."/>
            <person name="Hubbard S.S."/>
            <person name="Banfield J.F."/>
        </authorList>
    </citation>
    <scope>NUCLEOTIDE SEQUENCE [LARGE SCALE GENOMIC DNA]</scope>
</reference>